<keyword evidence="1" id="KW-0614">Plasmid</keyword>
<dbReference type="KEGG" id="xdi:EZH22_31270"/>
<proteinExistence type="predicted"/>
<reference evidence="1 3" key="1">
    <citation type="submission" date="2020-10" db="EMBL/GenBank/DDBJ databases">
        <title>Degradation of 1,4-Dioxane by Xanthobacter sp. YN2, via a Novel Group-2 Soluble Di-Iron Monooxygenase.</title>
        <authorList>
            <person name="Ma F."/>
            <person name="Wang Y."/>
            <person name="Yang J."/>
            <person name="Guo H."/>
            <person name="Su D."/>
            <person name="Yu L."/>
        </authorList>
    </citation>
    <scope>NUCLEOTIDE SEQUENCE [LARGE SCALE GENOMIC DNA]</scope>
    <source>
        <strain evidence="1 3">YN2</strain>
        <plasmid evidence="1 3">unnamed4</plasmid>
    </source>
</reference>
<evidence type="ECO:0000313" key="2">
    <source>
        <dbReference type="EMBL" id="QRG10301.1"/>
    </source>
</evidence>
<accession>A0A974SMW0</accession>
<name>A0A974SMW0_9HYPH</name>
<gene>
    <name evidence="1" type="ORF">EZH22_31270</name>
    <name evidence="2" type="ORF">EZH22_31370</name>
</gene>
<protein>
    <submittedName>
        <fullName evidence="1">Uncharacterized protein</fullName>
    </submittedName>
</protein>
<geneLocation type="plasmid" evidence="1 3">
    <name>unnamed4</name>
</geneLocation>
<dbReference type="RefSeq" id="WP_203197153.1">
    <property type="nucleotide sequence ID" value="NZ_CP063366.1"/>
</dbReference>
<dbReference type="KEGG" id="xdi:EZH22_31370"/>
<dbReference type="EMBL" id="CP063366">
    <property type="protein sequence ID" value="QRG10283.1"/>
    <property type="molecule type" value="Genomic_DNA"/>
</dbReference>
<dbReference type="Proteomes" id="UP000596427">
    <property type="component" value="Plasmid unnamed4"/>
</dbReference>
<keyword evidence="3" id="KW-1185">Reference proteome</keyword>
<dbReference type="EMBL" id="CP063366">
    <property type="protein sequence ID" value="QRG10301.1"/>
    <property type="molecule type" value="Genomic_DNA"/>
</dbReference>
<sequence>MKRNQATPPSHDVYVVEGEGETAYWTRIGAAWSHEKGDGFNVRLSCIPVDGRLVIRKRKPRDQTDTREAGQ</sequence>
<dbReference type="AlphaFoldDB" id="A0A974SMW0"/>
<organism evidence="1 3">
    <name type="scientific">Xanthobacter dioxanivorans</name>
    <dbReference type="NCBI Taxonomy" id="2528964"/>
    <lineage>
        <taxon>Bacteria</taxon>
        <taxon>Pseudomonadati</taxon>
        <taxon>Pseudomonadota</taxon>
        <taxon>Alphaproteobacteria</taxon>
        <taxon>Hyphomicrobiales</taxon>
        <taxon>Xanthobacteraceae</taxon>
        <taxon>Xanthobacter</taxon>
    </lineage>
</organism>
<evidence type="ECO:0000313" key="3">
    <source>
        <dbReference type="Proteomes" id="UP000596427"/>
    </source>
</evidence>
<evidence type="ECO:0000313" key="1">
    <source>
        <dbReference type="EMBL" id="QRG10283.1"/>
    </source>
</evidence>